<dbReference type="InParanoid" id="D8UAU7"/>
<feature type="region of interest" description="Disordered" evidence="1">
    <location>
        <begin position="342"/>
        <end position="385"/>
    </location>
</feature>
<evidence type="ECO:0000313" key="3">
    <source>
        <dbReference type="Proteomes" id="UP000001058"/>
    </source>
</evidence>
<accession>D8UAU7</accession>
<evidence type="ECO:0008006" key="4">
    <source>
        <dbReference type="Google" id="ProtNLM"/>
    </source>
</evidence>
<dbReference type="EMBL" id="GL378375">
    <property type="protein sequence ID" value="EFJ43162.1"/>
    <property type="molecule type" value="Genomic_DNA"/>
</dbReference>
<sequence>MTLHRSSTRGWSLRGGAVRVREGAPQSTQRVHRMTLPVDQPGEPNVPPVHYSVQCGLQEGGASATVQLPPPAPEDARGGEAAAQAADERRRLLPNDEAHLEREIRRMAGAVVSYRESRHRRRPTRNRAIQSSSDSDVESEPEPEDSHVLETDLFTHTIDMVPVMLDKEGFAVVDDPHLASLITPDVPTSATELVSGDKAAAIFQRGDLPSRQGGLPRLTHEGRLRLSNGTGRRMMVKLDKVQPGPSLSNIASYVEGVIQDIVERIPGLHLVKPGVILGNNPGGTAPIRRQTLHVDMQPGRGMSFVAIVPLEQDIELWVSPGSHHTVQAFAARAEPAAAAAAAAADDAEAGDASRADRSSAAGGEASPHSGQGAGRGGTPSGLSLANTLTLPDETALRFVSHLPSHPVMRMRGQPGQIIFLHGNTVHAGAAGKAGTWSPRLHWYVQGGDLENETYSLAYVHKELRRLFHLS</sequence>
<keyword evidence="3" id="KW-1185">Reference proteome</keyword>
<dbReference type="Proteomes" id="UP000001058">
    <property type="component" value="Unassembled WGS sequence"/>
</dbReference>
<protein>
    <recommendedName>
        <fullName evidence="4">Phytanoyl-CoA dioxygenase</fullName>
    </recommendedName>
</protein>
<dbReference type="KEGG" id="vcn:VOLCADRAFT_106950"/>
<feature type="region of interest" description="Disordered" evidence="1">
    <location>
        <begin position="113"/>
        <end position="146"/>
    </location>
</feature>
<proteinExistence type="predicted"/>
<evidence type="ECO:0000256" key="1">
    <source>
        <dbReference type="SAM" id="MobiDB-lite"/>
    </source>
</evidence>
<feature type="region of interest" description="Disordered" evidence="1">
    <location>
        <begin position="62"/>
        <end position="98"/>
    </location>
</feature>
<reference evidence="2 3" key="1">
    <citation type="journal article" date="2010" name="Science">
        <title>Genomic analysis of organismal complexity in the multicellular green alga Volvox carteri.</title>
        <authorList>
            <person name="Prochnik S.E."/>
            <person name="Umen J."/>
            <person name="Nedelcu A.M."/>
            <person name="Hallmann A."/>
            <person name="Miller S.M."/>
            <person name="Nishii I."/>
            <person name="Ferris P."/>
            <person name="Kuo A."/>
            <person name="Mitros T."/>
            <person name="Fritz-Laylin L.K."/>
            <person name="Hellsten U."/>
            <person name="Chapman J."/>
            <person name="Simakov O."/>
            <person name="Rensing S.A."/>
            <person name="Terry A."/>
            <person name="Pangilinan J."/>
            <person name="Kapitonov V."/>
            <person name="Jurka J."/>
            <person name="Salamov A."/>
            <person name="Shapiro H."/>
            <person name="Schmutz J."/>
            <person name="Grimwood J."/>
            <person name="Lindquist E."/>
            <person name="Lucas S."/>
            <person name="Grigoriev I.V."/>
            <person name="Schmitt R."/>
            <person name="Kirk D."/>
            <person name="Rokhsar D.S."/>
        </authorList>
    </citation>
    <scope>NUCLEOTIDE SEQUENCE [LARGE SCALE GENOMIC DNA]</scope>
    <source>
        <strain evidence="3">f. Nagariensis / Eve</strain>
    </source>
</reference>
<organism evidence="3">
    <name type="scientific">Volvox carteri f. nagariensis</name>
    <dbReference type="NCBI Taxonomy" id="3068"/>
    <lineage>
        <taxon>Eukaryota</taxon>
        <taxon>Viridiplantae</taxon>
        <taxon>Chlorophyta</taxon>
        <taxon>core chlorophytes</taxon>
        <taxon>Chlorophyceae</taxon>
        <taxon>CS clade</taxon>
        <taxon>Chlamydomonadales</taxon>
        <taxon>Volvocaceae</taxon>
        <taxon>Volvox</taxon>
    </lineage>
</organism>
<feature type="compositionally biased region" description="Basic and acidic residues" evidence="1">
    <location>
        <begin position="86"/>
        <end position="98"/>
    </location>
</feature>
<dbReference type="GeneID" id="9614577"/>
<name>D8UAU7_VOLCA</name>
<dbReference type="Gene3D" id="2.60.120.620">
    <property type="entry name" value="q2cbj1_9rhob like domain"/>
    <property type="match status" value="1"/>
</dbReference>
<dbReference type="OrthoDB" id="547380at2759"/>
<dbReference type="RefSeq" id="XP_002955737.1">
    <property type="nucleotide sequence ID" value="XM_002955691.1"/>
</dbReference>
<gene>
    <name evidence="2" type="ORF">VOLCADRAFT_106950</name>
</gene>
<dbReference type="AlphaFoldDB" id="D8UAU7"/>
<evidence type="ECO:0000313" key="2">
    <source>
        <dbReference type="EMBL" id="EFJ43162.1"/>
    </source>
</evidence>